<keyword evidence="3" id="KW-0812">Transmembrane</keyword>
<reference evidence="4 5" key="1">
    <citation type="journal article" date="2016" name="Nat. Commun.">
        <title>Genomes of cryptic chimpanzee Plasmodium species reveal key evolutionary events leading to human malaria.</title>
        <authorList>
            <person name="Sundararaman S.A."/>
            <person name="Plenderleith L.J."/>
            <person name="Liu W."/>
            <person name="Loy D.E."/>
            <person name="Learn G.H."/>
            <person name="Li Y."/>
            <person name="Shaw K.S."/>
            <person name="Ayouba A."/>
            <person name="Peeters M."/>
            <person name="Speede S."/>
            <person name="Shaw G.M."/>
            <person name="Bushman F.D."/>
            <person name="Brisson D."/>
            <person name="Rayner J.C."/>
            <person name="Sharp P.M."/>
            <person name="Hahn B.H."/>
        </authorList>
    </citation>
    <scope>NUCLEOTIDE SEQUENCE [LARGE SCALE GENOMIC DNA]</scope>
    <source>
        <strain evidence="4 5">SY75</strain>
    </source>
</reference>
<dbReference type="EMBL" id="LVLB01000014">
    <property type="protein sequence ID" value="KYN97251.1"/>
    <property type="molecule type" value="Genomic_DNA"/>
</dbReference>
<feature type="transmembrane region" description="Helical" evidence="3">
    <location>
        <begin position="600"/>
        <end position="618"/>
    </location>
</feature>
<dbReference type="GeneID" id="29778101"/>
<feature type="compositionally biased region" description="Low complexity" evidence="2">
    <location>
        <begin position="551"/>
        <end position="560"/>
    </location>
</feature>
<dbReference type="RefSeq" id="XP_018640256.1">
    <property type="nucleotide sequence ID" value="XM_018787514.1"/>
</dbReference>
<keyword evidence="1" id="KW-0175">Coiled coil</keyword>
<dbReference type="VEuPathDB" id="PlasmoDB:PGABG01_1346000"/>
<evidence type="ECO:0000256" key="3">
    <source>
        <dbReference type="SAM" id="Phobius"/>
    </source>
</evidence>
<name>A0A151LE83_9APIC</name>
<feature type="region of interest" description="Disordered" evidence="2">
    <location>
        <begin position="542"/>
        <end position="568"/>
    </location>
</feature>
<evidence type="ECO:0000256" key="1">
    <source>
        <dbReference type="SAM" id="Coils"/>
    </source>
</evidence>
<evidence type="ECO:0000313" key="5">
    <source>
        <dbReference type="Proteomes" id="UP000076004"/>
    </source>
</evidence>
<feature type="coiled-coil region" evidence="1">
    <location>
        <begin position="156"/>
        <end position="191"/>
    </location>
</feature>
<dbReference type="Proteomes" id="UP000076004">
    <property type="component" value="Chromosome 13"/>
</dbReference>
<dbReference type="KEGG" id="pgab:PGSY75_1348000"/>
<keyword evidence="3" id="KW-1133">Transmembrane helix</keyword>
<protein>
    <submittedName>
        <fullName evidence="4">Uncharacterized protein</fullName>
    </submittedName>
</protein>
<organism evidence="4 5">
    <name type="scientific">Plasmodium gaboni</name>
    <dbReference type="NCBI Taxonomy" id="647221"/>
    <lineage>
        <taxon>Eukaryota</taxon>
        <taxon>Sar</taxon>
        <taxon>Alveolata</taxon>
        <taxon>Apicomplexa</taxon>
        <taxon>Aconoidasida</taxon>
        <taxon>Haemosporida</taxon>
        <taxon>Plasmodiidae</taxon>
        <taxon>Plasmodium</taxon>
        <taxon>Plasmodium (Laverania)</taxon>
    </lineage>
</organism>
<evidence type="ECO:0000256" key="2">
    <source>
        <dbReference type="SAM" id="MobiDB-lite"/>
    </source>
</evidence>
<feature type="coiled-coil region" evidence="1">
    <location>
        <begin position="73"/>
        <end position="114"/>
    </location>
</feature>
<proteinExistence type="predicted"/>
<sequence length="1220" mass="146957">MSLNGVDLNTTDFINEKEEWMKKYENIELEYSALKKKFEEFSIDYKNKNEEIKNFAAIKKDMVLRYAYMKNENEFLKTQLNILILEKEDEEKKKRELMEINEKQKREIEGYKKIFEGVKSYSISFKKKNEEAEKKICTLIDNDILLKKDNILLKEVVKTSEKLNNINNNVNKLLQLEIDDTKKRLHAANKKIEDFYKSFNILKKNYLKYKQDNDKKMMLLIQSNDNLKNELEEKKHIQMYNDECKIHMDDFNRSNILLEYYEIKYKVNNMNKTILCNKMNMLYDDLYDEKRKEKNNEINIFIDNHKVNNNDIYNNNHMKENNNFHTLMDKLKNKILKEETNDDIYNLFFYNLSLHDYKKQIENIHKYYEEDIYVDENVDILIIQNNFHISYILKILNFNIKIMNDIIDCYNISQILLKYIYNTYLEKTIQHIYNSISIDIIEEKCCIRFGVFFFITLSNFLLCIIIYMKLMRSLDQDTYIKLIENEEIIKLFCVSKYILEKYMEKIRMKLFSSNTDYITLYMISHRLKELYYSVYCSNIKNKNKNKKKNKNNNNNNNNNNESDKKNNNSDNVLIHLKYINNDTLKDNTIYNIDHKNITSLELFCFLNFTLAISILLIIDTDMILECDCDINLQIEIVKKCKDMIQTIKVPKKIINLSIIPLNKYKMSFKNYIEHITNFQQVVTQNINPMEDTTRREKISNEFINNLSTQILNQLNIIEGECCTMYSINIDNEQNKDKKKKCVLYPLEICDIYIKIYNKIVSNKNKNMIEKKDIAQKDNIIKNLKNEIILLENKIKSIKSKMNVLIIKEEKSRKIHMDLNILKKEKEEYIQIINNLRKVQNNNNNEISYITKQYNDTKNKYMELLKNSEGKKKKKYQNNNKNMDEYSNIDNIYYMKKVINNLYYENFLNNINKYYYLYNQMDDHYCHNYDKLTSNIKGGITKNINKKRKDISKMESNDIINTTDVNDNIDSFGCNTCYNNTFHINNINNYTIEKFIRNNFISNHFYNNCEDNILFDDIYNCEIIKNRLSKNKNEYFKNKIFQYCFTNTYEFNDMNNKNIHIIDIIERYKNLKNEILIEILNTSNDDQIMCNKQSNLYKKKKKNYIHLYHKIIELKQKIKQYYHNYNITLYNQNNYSLNKILNITIQQNGANDQNDDISNSLENFNKMKSSYKYESQDKNYNDEQTLQINENKTLTKSHIKEDKIILGHDSLGHLIQNIFNI</sequence>
<evidence type="ECO:0000313" key="4">
    <source>
        <dbReference type="EMBL" id="KYN97251.1"/>
    </source>
</evidence>
<feature type="coiled-coil region" evidence="1">
    <location>
        <begin position="17"/>
        <end position="44"/>
    </location>
</feature>
<dbReference type="VEuPathDB" id="PlasmoDB:PGSY75_1348000"/>
<gene>
    <name evidence="4" type="ORF">PGSY75_1348000</name>
</gene>
<feature type="coiled-coil region" evidence="1">
    <location>
        <begin position="773"/>
        <end position="841"/>
    </location>
</feature>
<feature type="transmembrane region" description="Helical" evidence="3">
    <location>
        <begin position="449"/>
        <end position="468"/>
    </location>
</feature>
<dbReference type="AlphaFoldDB" id="A0A151LE83"/>
<accession>A0A151LE83</accession>
<keyword evidence="3" id="KW-0472">Membrane</keyword>
<comment type="caution">
    <text evidence="4">The sequence shown here is derived from an EMBL/GenBank/DDBJ whole genome shotgun (WGS) entry which is preliminary data.</text>
</comment>